<evidence type="ECO:0000256" key="1">
    <source>
        <dbReference type="ARBA" id="ARBA00008520"/>
    </source>
</evidence>
<comment type="similarity">
    <text evidence="1">Belongs to the bacterial solute-binding protein 1 family.</text>
</comment>
<dbReference type="RefSeq" id="WP_004625648.1">
    <property type="nucleotide sequence ID" value="NZ_AORV01000031.1"/>
</dbReference>
<keyword evidence="5" id="KW-1185">Reference proteome</keyword>
<gene>
    <name evidence="4" type="ORF">CTER_2120</name>
</gene>
<evidence type="ECO:0000256" key="3">
    <source>
        <dbReference type="SAM" id="SignalP"/>
    </source>
</evidence>
<keyword evidence="3" id="KW-0732">Signal</keyword>
<comment type="caution">
    <text evidence="4">The sequence shown here is derived from an EMBL/GenBank/DDBJ whole genome shotgun (WGS) entry which is preliminary data.</text>
</comment>
<evidence type="ECO:0000313" key="5">
    <source>
        <dbReference type="Proteomes" id="UP000014155"/>
    </source>
</evidence>
<dbReference type="PANTHER" id="PTHR43649:SF29">
    <property type="entry name" value="OSMOPROTECTIVE COMPOUNDS-BINDING PROTEIN GGTB"/>
    <property type="match status" value="1"/>
</dbReference>
<proteinExistence type="inferred from homology"/>
<dbReference type="InterPro" id="IPR050490">
    <property type="entry name" value="Bact_solute-bd_prot1"/>
</dbReference>
<keyword evidence="2" id="KW-0813">Transport</keyword>
<feature type="signal peptide" evidence="3">
    <location>
        <begin position="1"/>
        <end position="20"/>
    </location>
</feature>
<organism evidence="4 5">
    <name type="scientific">Ruminiclostridium cellobioparum subsp. termitidis CT1112</name>
    <dbReference type="NCBI Taxonomy" id="1195236"/>
    <lineage>
        <taxon>Bacteria</taxon>
        <taxon>Bacillati</taxon>
        <taxon>Bacillota</taxon>
        <taxon>Clostridia</taxon>
        <taxon>Eubacteriales</taxon>
        <taxon>Oscillospiraceae</taxon>
        <taxon>Ruminiclostridium</taxon>
    </lineage>
</organism>
<keyword evidence="4" id="KW-0762">Sugar transport</keyword>
<name>S0FUD1_RUMCE</name>
<reference evidence="4 5" key="1">
    <citation type="journal article" date="2013" name="Genome Announc.">
        <title>Draft Genome Sequence of the Cellulolytic, Mesophilic, Anaerobic Bacterium Clostridium termitidis Strain CT1112 (DSM 5398).</title>
        <authorList>
            <person name="Lal S."/>
            <person name="Ramachandran U."/>
            <person name="Zhang X."/>
            <person name="Munir R."/>
            <person name="Sparling R."/>
            <person name="Levin D.B."/>
        </authorList>
    </citation>
    <scope>NUCLEOTIDE SEQUENCE [LARGE SCALE GENOMIC DNA]</scope>
    <source>
        <strain evidence="4 5">CT1112</strain>
    </source>
</reference>
<dbReference type="PROSITE" id="PS51257">
    <property type="entry name" value="PROKAR_LIPOPROTEIN"/>
    <property type="match status" value="1"/>
</dbReference>
<dbReference type="PATRIC" id="fig|1195236.3.peg.2424"/>
<dbReference type="AlphaFoldDB" id="S0FUD1"/>
<dbReference type="eggNOG" id="COG1653">
    <property type="taxonomic scope" value="Bacteria"/>
</dbReference>
<evidence type="ECO:0000256" key="2">
    <source>
        <dbReference type="ARBA" id="ARBA00022448"/>
    </source>
</evidence>
<dbReference type="Gene3D" id="3.40.190.10">
    <property type="entry name" value="Periplasmic binding protein-like II"/>
    <property type="match status" value="2"/>
</dbReference>
<sequence length="439" mass="48250">MKKRILCLAMSLLMTVSIFAGCGKAGEQAQASGGSKASGTAVQSSAQDNNAEPVTIKLFVNSPEYADAMNAYIAEYKSVKPNVTINLETIQSDYPTMLKAKINSGDMPDVFASTAGGEIKAYAEYSADLTDQPLAKAMTDEVRANMSYDGRVYGFPIKANTFGMIYNKEIFEKNGITVPRTLTELSAACEKLKAAGVQPFTTGYKEWWVFKHAFMHFFDAAQPNDVGGLVNKFIAGEAKFKDYPAINDNFFKFVDISVQYGDAKPLETDLSAEIAAFATGKAAMIVGQGPWVEADIVKINPDIKIGFTGYPTSEDPKDAFLTAGADQATRIYKDSKVLQDVLDLYNWLFTSDYGKKWFSEVAKVIPPIKEAPMPDMQITNELKTYLASNKAGDLYINYSLDSFHQKFGEIMQGYIAKTYTKDKAIQEIETVWPQLGAAK</sequence>
<dbReference type="EMBL" id="AORV01000031">
    <property type="protein sequence ID" value="EMS72133.1"/>
    <property type="molecule type" value="Genomic_DNA"/>
</dbReference>
<evidence type="ECO:0000313" key="4">
    <source>
        <dbReference type="EMBL" id="EMS72133.1"/>
    </source>
</evidence>
<dbReference type="STRING" id="1195236.CTER_2120"/>
<dbReference type="Proteomes" id="UP000014155">
    <property type="component" value="Unassembled WGS sequence"/>
</dbReference>
<feature type="chain" id="PRO_5038630529" evidence="3">
    <location>
        <begin position="21"/>
        <end position="439"/>
    </location>
</feature>
<protein>
    <submittedName>
        <fullName evidence="4">ABC-type sugar transport system, periplasmic component</fullName>
    </submittedName>
</protein>
<dbReference type="PANTHER" id="PTHR43649">
    <property type="entry name" value="ARABINOSE-BINDING PROTEIN-RELATED"/>
    <property type="match status" value="1"/>
</dbReference>
<accession>S0FUD1</accession>
<dbReference type="SUPFAM" id="SSF53850">
    <property type="entry name" value="Periplasmic binding protein-like II"/>
    <property type="match status" value="1"/>
</dbReference>